<evidence type="ECO:0000256" key="1">
    <source>
        <dbReference type="SAM" id="MobiDB-lite"/>
    </source>
</evidence>
<sequence length="849" mass="92774">MRFFNRRKKRSPESYYDYYEDHGVVPNTIEYYLEFGEEVEAEDIYWNVPRNATFQSREDKEEGDDGSTTVSFVPGKIPVLAIVDATTNISITSTLFPWNQSNATDVTKTTIGHSSSSRRTSSKYTDNTRSSSEDDTSSSDDEETAVDDFVEPGFLEATLSEYEEKALKHQDSMRGKSFCAISTVGFKSAAASAVAAQEFAKQYIRYNKSRDVEASPEGQEQGEVEVEAQMSREIMQNDTFSSLHSKSVISAPQKRERNGDGIMYSRIILHADKAGETTIKMKREPCISPPKIHIGQSKSTIKKSTAGYIGSQVVAPAFASIPSVVAKMHTVTKARAMPSLLDDDLASLRNSNTAKSSSITKKSKPTKDEQDTAVEPISSEASKMQTVMNTDSGGMTSLLDGSVSSLRDTNIAKSSSITTKSKPNIDEQVEPISSEAAKMQTVMNTDSGGISSLLDGFVSSLRDINIAKSSSITKKSKPRMDEQDPAVEPISSEAAKMQTVMNTDSGGISSLLDGFVSSLRDINIAKSSSITKKSKPRMDEQDPAVEPISSEAAKMQTVMNTNSGGISSLLDDFVSSLRNSKIAKNSINTKKSKPTKEEQDTAVEPISSEAAKMQTVMNTDSGGIPSLLDDFVSSLRNSKIAKDSIITKKSKLRKDRGLIRKHDWFRRKLTDSARRAQLDSSWTISTTRIRHQVGRIADEESADNQNTDLAPSIAPAISISDGPKTSPFPAPLAVLYDDKRNELAWLRCAPRRRNFEFPLLHAAAVMTPHVDGSHIKPASETTTGFKTKNEVSDSRGSNDVTLVVGLRETSSTREQSNPQTRDYSVEERDPPPPDNAGVSIVTAANTNIH</sequence>
<proteinExistence type="predicted"/>
<reference evidence="2" key="1">
    <citation type="journal article" date="2021" name="Sci. Rep.">
        <title>Diploid genomic architecture of Nitzschia inconspicua, an elite biomass production diatom.</title>
        <authorList>
            <person name="Oliver A."/>
            <person name="Podell S."/>
            <person name="Pinowska A."/>
            <person name="Traller J.C."/>
            <person name="Smith S.R."/>
            <person name="McClure R."/>
            <person name="Beliaev A."/>
            <person name="Bohutskyi P."/>
            <person name="Hill E.A."/>
            <person name="Rabines A."/>
            <person name="Zheng H."/>
            <person name="Allen L.Z."/>
            <person name="Kuo A."/>
            <person name="Grigoriev I.V."/>
            <person name="Allen A.E."/>
            <person name="Hazlebeck D."/>
            <person name="Allen E.E."/>
        </authorList>
    </citation>
    <scope>NUCLEOTIDE SEQUENCE</scope>
    <source>
        <strain evidence="2">Hildebrandi</strain>
    </source>
</reference>
<evidence type="ECO:0000313" key="2">
    <source>
        <dbReference type="EMBL" id="KAG7348745.1"/>
    </source>
</evidence>
<evidence type="ECO:0000313" key="3">
    <source>
        <dbReference type="Proteomes" id="UP000693970"/>
    </source>
</evidence>
<dbReference type="AlphaFoldDB" id="A0A9K3PIS4"/>
<feature type="region of interest" description="Disordered" evidence="1">
    <location>
        <begin position="107"/>
        <end position="146"/>
    </location>
</feature>
<gene>
    <name evidence="2" type="ORF">IV203_011342</name>
</gene>
<reference evidence="2" key="2">
    <citation type="submission" date="2021-04" db="EMBL/GenBank/DDBJ databases">
        <authorList>
            <person name="Podell S."/>
        </authorList>
    </citation>
    <scope>NUCLEOTIDE SEQUENCE</scope>
    <source>
        <strain evidence="2">Hildebrandi</strain>
    </source>
</reference>
<feature type="compositionally biased region" description="Polar residues" evidence="1">
    <location>
        <begin position="808"/>
        <end position="822"/>
    </location>
</feature>
<comment type="caution">
    <text evidence="2">The sequence shown here is derived from an EMBL/GenBank/DDBJ whole genome shotgun (WGS) entry which is preliminary data.</text>
</comment>
<feature type="compositionally biased region" description="Acidic residues" evidence="1">
    <location>
        <begin position="133"/>
        <end position="146"/>
    </location>
</feature>
<keyword evidence="3" id="KW-1185">Reference proteome</keyword>
<dbReference type="EMBL" id="JAGRRH010000019">
    <property type="protein sequence ID" value="KAG7348745.1"/>
    <property type="molecule type" value="Genomic_DNA"/>
</dbReference>
<feature type="compositionally biased region" description="Low complexity" evidence="1">
    <location>
        <begin position="351"/>
        <end position="360"/>
    </location>
</feature>
<feature type="region of interest" description="Disordered" evidence="1">
    <location>
        <begin position="351"/>
        <end position="384"/>
    </location>
</feature>
<feature type="region of interest" description="Disordered" evidence="1">
    <location>
        <begin position="773"/>
        <end position="849"/>
    </location>
</feature>
<organism evidence="2 3">
    <name type="scientific">Nitzschia inconspicua</name>
    <dbReference type="NCBI Taxonomy" id="303405"/>
    <lineage>
        <taxon>Eukaryota</taxon>
        <taxon>Sar</taxon>
        <taxon>Stramenopiles</taxon>
        <taxon>Ochrophyta</taxon>
        <taxon>Bacillariophyta</taxon>
        <taxon>Bacillariophyceae</taxon>
        <taxon>Bacillariophycidae</taxon>
        <taxon>Bacillariales</taxon>
        <taxon>Bacillariaceae</taxon>
        <taxon>Nitzschia</taxon>
    </lineage>
</organism>
<dbReference type="Proteomes" id="UP000693970">
    <property type="component" value="Unassembled WGS sequence"/>
</dbReference>
<name>A0A9K3PIS4_9STRA</name>
<accession>A0A9K3PIS4</accession>
<protein>
    <submittedName>
        <fullName evidence="2">Uncharacterized protein</fullName>
    </submittedName>
</protein>